<dbReference type="InterPro" id="IPR011990">
    <property type="entry name" value="TPR-like_helical_dom_sf"/>
</dbReference>
<comment type="caution">
    <text evidence="1">The sequence shown here is derived from an EMBL/GenBank/DDBJ whole genome shotgun (WGS) entry which is preliminary data.</text>
</comment>
<dbReference type="EMBL" id="JBHFNQ010000255">
    <property type="protein sequence ID" value="MFB2881945.1"/>
    <property type="molecule type" value="Genomic_DNA"/>
</dbReference>
<dbReference type="SUPFAM" id="SSF48452">
    <property type="entry name" value="TPR-like"/>
    <property type="match status" value="1"/>
</dbReference>
<dbReference type="InterPro" id="IPR036116">
    <property type="entry name" value="FN3_sf"/>
</dbReference>
<protein>
    <submittedName>
        <fullName evidence="1">Tetratricopeptide repeat protein</fullName>
    </submittedName>
</protein>
<evidence type="ECO:0000313" key="2">
    <source>
        <dbReference type="Proteomes" id="UP001576774"/>
    </source>
</evidence>
<keyword evidence="2" id="KW-1185">Reference proteome</keyword>
<accession>A0ABV4XGM9</accession>
<sequence length="306" mass="34354">MNSKKLSKFLGLIILLILPLLFAGSAVAIHLNNQRLTHSSLRQFRGEILIAQDCRDAETGEVRAPTDPLIPYIISPRRTFILNNQPKLRWNKVPGVNNYTVSLVKGDRPIWETTVNGNEVVYPGEPKLESGVEYSVVVKAENGKSSQEEKLTNREFKLLPKAEAEMVQNAISQLNKQQTTDKTKALLRAYLYIGTELKSEAIDTLEALVNAGTQEATIYRRLGELYWQLGLTLWAESNYLEAAKRATDLGEQAQVQTALGEMYIAINNQSEAARWLSLAMNSYKSLGNMQRVKELETQIAKFKVSL</sequence>
<reference evidence="1 2" key="1">
    <citation type="submission" date="2024-09" db="EMBL/GenBank/DDBJ databases">
        <title>Floridaenema gen nov. (Aerosakkonemataceae, Aerosakkonematales ord. nov., Cyanobacteria) from benthic tropical and subtropical fresh waters, with the description of four new species.</title>
        <authorList>
            <person name="Moretto J.A."/>
            <person name="Berthold D.E."/>
            <person name="Lefler F.W."/>
            <person name="Huang I.-S."/>
            <person name="Laughinghouse H. IV."/>
        </authorList>
    </citation>
    <scope>NUCLEOTIDE SEQUENCE [LARGE SCALE GENOMIC DNA]</scope>
    <source>
        <strain evidence="1 2">BLCC-F46</strain>
    </source>
</reference>
<evidence type="ECO:0000313" key="1">
    <source>
        <dbReference type="EMBL" id="MFB2881945.1"/>
    </source>
</evidence>
<gene>
    <name evidence="1" type="ORF">ACE1CC_34290</name>
</gene>
<dbReference type="SUPFAM" id="SSF49265">
    <property type="entry name" value="Fibronectin type III"/>
    <property type="match status" value="1"/>
</dbReference>
<proteinExistence type="predicted"/>
<dbReference type="RefSeq" id="WP_413274907.1">
    <property type="nucleotide sequence ID" value="NZ_JBHFNQ010000255.1"/>
</dbReference>
<dbReference type="Gene3D" id="1.25.40.10">
    <property type="entry name" value="Tetratricopeptide repeat domain"/>
    <property type="match status" value="1"/>
</dbReference>
<name>A0ABV4XGM9_9CYAN</name>
<dbReference type="Proteomes" id="UP001576774">
    <property type="component" value="Unassembled WGS sequence"/>
</dbReference>
<organism evidence="1 2">
    <name type="scientific">Floridaenema aerugineum BLCC-F46</name>
    <dbReference type="NCBI Taxonomy" id="3153654"/>
    <lineage>
        <taxon>Bacteria</taxon>
        <taxon>Bacillati</taxon>
        <taxon>Cyanobacteriota</taxon>
        <taxon>Cyanophyceae</taxon>
        <taxon>Oscillatoriophycideae</taxon>
        <taxon>Aerosakkonematales</taxon>
        <taxon>Aerosakkonemataceae</taxon>
        <taxon>Floridanema</taxon>
        <taxon>Floridanema aerugineum</taxon>
    </lineage>
</organism>